<feature type="domain" description="SsuA/THI5-like" evidence="2">
    <location>
        <begin position="51"/>
        <end position="245"/>
    </location>
</feature>
<dbReference type="SUPFAM" id="SSF53850">
    <property type="entry name" value="Periplasmic binding protein-like II"/>
    <property type="match status" value="1"/>
</dbReference>
<evidence type="ECO:0000313" key="3">
    <source>
        <dbReference type="EMBL" id="OBR62445.1"/>
    </source>
</evidence>
<comment type="caution">
    <text evidence="3">The sequence shown here is derived from an EMBL/GenBank/DDBJ whole genome shotgun (WGS) entry which is preliminary data.</text>
</comment>
<dbReference type="STRING" id="1844972.A7K91_02180"/>
<dbReference type="Pfam" id="PF09084">
    <property type="entry name" value="NMT1"/>
    <property type="match status" value="1"/>
</dbReference>
<evidence type="ECO:0000313" key="4">
    <source>
        <dbReference type="Proteomes" id="UP000092024"/>
    </source>
</evidence>
<dbReference type="EMBL" id="LYPA01000080">
    <property type="protein sequence ID" value="OBR62445.1"/>
    <property type="molecule type" value="Genomic_DNA"/>
</dbReference>
<dbReference type="InterPro" id="IPR015168">
    <property type="entry name" value="SsuA/THI5"/>
</dbReference>
<feature type="signal peptide" evidence="1">
    <location>
        <begin position="1"/>
        <end position="23"/>
    </location>
</feature>
<dbReference type="AlphaFoldDB" id="A0A1A5YAN9"/>
<dbReference type="PANTHER" id="PTHR30024">
    <property type="entry name" value="ALIPHATIC SULFONATES-BINDING PROTEIN-RELATED"/>
    <property type="match status" value="1"/>
</dbReference>
<protein>
    <submittedName>
        <fullName evidence="3">Metal ABC transporter substrate-binding protein</fullName>
    </submittedName>
</protein>
<evidence type="ECO:0000256" key="1">
    <source>
        <dbReference type="SAM" id="SignalP"/>
    </source>
</evidence>
<feature type="chain" id="PRO_5038944580" evidence="1">
    <location>
        <begin position="24"/>
        <end position="317"/>
    </location>
</feature>
<dbReference type="Proteomes" id="UP000092024">
    <property type="component" value="Unassembled WGS sequence"/>
</dbReference>
<dbReference type="Gene3D" id="3.40.190.10">
    <property type="entry name" value="Periplasmic binding protein-like II"/>
    <property type="match status" value="2"/>
</dbReference>
<reference evidence="3 4" key="1">
    <citation type="submission" date="2016-05" db="EMBL/GenBank/DDBJ databases">
        <title>Paenibacillus oryzae. sp. nov., isolated from the rice root.</title>
        <authorList>
            <person name="Zhang J."/>
            <person name="Zhang X."/>
        </authorList>
    </citation>
    <scope>NUCLEOTIDE SEQUENCE [LARGE SCALE GENOMIC DNA]</scope>
    <source>
        <strain evidence="3 4">1DrF-4</strain>
    </source>
</reference>
<proteinExistence type="predicted"/>
<gene>
    <name evidence="3" type="ORF">A7K91_02180</name>
</gene>
<dbReference type="PANTHER" id="PTHR30024:SF42">
    <property type="entry name" value="ALIPHATIC SULFONATES-BINDING PROTEIN-RELATED"/>
    <property type="match status" value="1"/>
</dbReference>
<sequence length="317" mass="34190">MKQKWVAAVLTAILLLTAACGSAASNNAPAVSNEPTGKSFTVGILPAEGAIPIILAHELGYLKEEGAELSIKAFASPNDRNVAVQAGELDATIGDIMTEAAFKQNGIEMVITSDISEDFKILSSPGSGITSIDGLADKKVSLVPNFLLEYIMDHFADQSGYSYSIVEIPSFSGRAEALLSDQIDGVVFTEPQASMLVQQGAHLLAGSREAGIKGGTLQFTEKMVKERPGDIAAFYRAYNRAVDYMNVTDASEYVDILTNYQFPEQIGHYLAGLKNSFQHAAPISEEQVNSIVDWSVSKGMLKQPFTYEELTNFTFLP</sequence>
<keyword evidence="1" id="KW-0732">Signal</keyword>
<evidence type="ECO:0000259" key="2">
    <source>
        <dbReference type="Pfam" id="PF09084"/>
    </source>
</evidence>
<keyword evidence="4" id="KW-1185">Reference proteome</keyword>
<dbReference type="RefSeq" id="WP_068687305.1">
    <property type="nucleotide sequence ID" value="NZ_LYPA01000080.1"/>
</dbReference>
<name>A0A1A5YAN9_9BACL</name>
<organism evidence="3 4">
    <name type="scientific">Paenibacillus oryzae</name>
    <dbReference type="NCBI Taxonomy" id="1844972"/>
    <lineage>
        <taxon>Bacteria</taxon>
        <taxon>Bacillati</taxon>
        <taxon>Bacillota</taxon>
        <taxon>Bacilli</taxon>
        <taxon>Bacillales</taxon>
        <taxon>Paenibacillaceae</taxon>
        <taxon>Paenibacillus</taxon>
    </lineage>
</organism>
<dbReference type="PROSITE" id="PS51257">
    <property type="entry name" value="PROKAR_LIPOPROTEIN"/>
    <property type="match status" value="1"/>
</dbReference>
<accession>A0A1A5YAN9</accession>
<dbReference type="OrthoDB" id="9815602at2"/>